<evidence type="ECO:0000313" key="7">
    <source>
        <dbReference type="EMBL" id="RVU31187.1"/>
    </source>
</evidence>
<feature type="transmembrane region" description="Helical" evidence="5">
    <location>
        <begin position="160"/>
        <end position="180"/>
    </location>
</feature>
<keyword evidence="4 5" id="KW-0472">Membrane</keyword>
<accession>A0A437Q9S4</accession>
<evidence type="ECO:0000259" key="6">
    <source>
        <dbReference type="Pfam" id="PF00892"/>
    </source>
</evidence>
<feature type="transmembrane region" description="Helical" evidence="5">
    <location>
        <begin position="79"/>
        <end position="99"/>
    </location>
</feature>
<feature type="transmembrane region" description="Helical" evidence="5">
    <location>
        <begin position="186"/>
        <end position="205"/>
    </location>
</feature>
<evidence type="ECO:0000256" key="1">
    <source>
        <dbReference type="ARBA" id="ARBA00004141"/>
    </source>
</evidence>
<feature type="domain" description="EamA" evidence="6">
    <location>
        <begin position="2"/>
        <end position="120"/>
    </location>
</feature>
<organism evidence="7 8">
    <name type="scientific">Neptunomonas marina</name>
    <dbReference type="NCBI Taxonomy" id="1815562"/>
    <lineage>
        <taxon>Bacteria</taxon>
        <taxon>Pseudomonadati</taxon>
        <taxon>Pseudomonadota</taxon>
        <taxon>Gammaproteobacteria</taxon>
        <taxon>Oceanospirillales</taxon>
        <taxon>Oceanospirillaceae</taxon>
        <taxon>Neptunomonas</taxon>
    </lineage>
</organism>
<feature type="transmembrane region" description="Helical" evidence="5">
    <location>
        <begin position="242"/>
        <end position="263"/>
    </location>
</feature>
<protein>
    <submittedName>
        <fullName evidence="7">DMT family transporter</fullName>
    </submittedName>
</protein>
<comment type="subcellular location">
    <subcellularLocation>
        <location evidence="1">Membrane</location>
        <topology evidence="1">Multi-pass membrane protein</topology>
    </subcellularLocation>
</comment>
<dbReference type="SUPFAM" id="SSF103481">
    <property type="entry name" value="Multidrug resistance efflux transporter EmrE"/>
    <property type="match status" value="2"/>
</dbReference>
<reference evidence="7 8" key="1">
    <citation type="submission" date="2019-01" db="EMBL/GenBank/DDBJ databases">
        <authorList>
            <person name="Chen W.-M."/>
        </authorList>
    </citation>
    <scope>NUCLEOTIDE SEQUENCE [LARGE SCALE GENOMIC DNA]</scope>
    <source>
        <strain evidence="7 8">HPM-16</strain>
    </source>
</reference>
<dbReference type="Proteomes" id="UP000282818">
    <property type="component" value="Unassembled WGS sequence"/>
</dbReference>
<evidence type="ECO:0000313" key="8">
    <source>
        <dbReference type="Proteomes" id="UP000282818"/>
    </source>
</evidence>
<feature type="transmembrane region" description="Helical" evidence="5">
    <location>
        <begin position="12"/>
        <end position="37"/>
    </location>
</feature>
<proteinExistence type="predicted"/>
<evidence type="ECO:0000256" key="3">
    <source>
        <dbReference type="ARBA" id="ARBA00022989"/>
    </source>
</evidence>
<feature type="domain" description="EamA" evidence="6">
    <location>
        <begin position="130"/>
        <end position="254"/>
    </location>
</feature>
<feature type="transmembrane region" description="Helical" evidence="5">
    <location>
        <begin position="130"/>
        <end position="148"/>
    </location>
</feature>
<comment type="caution">
    <text evidence="7">The sequence shown here is derived from an EMBL/GenBank/DDBJ whole genome shotgun (WGS) entry which is preliminary data.</text>
</comment>
<name>A0A437Q9S4_9GAMM</name>
<sequence>MSIAAALIKYAATMVSIEVIVAVQYLLCTAIMLPWLARRGVSQLKTEHFRLHVVRALCGWACFYAYYLAIEKIPLVDAALLRNAAPLCVPFLVLAVYGVRIALVRWIPLVIGMAGIALILKPDASGLNGWYLVGFASAVTLAGSIMTTRMLALTEPTNRILFYYFGFSAVASVPLALLNWQPIPAAAWPPMLLIGGSIWLTMWLYTKAYQYAKASIISPISYTGVAFTGFWGWLIWQQIPDQWTYAGVLLVAVGGVGSVILGAQEERRKRASHAS</sequence>
<dbReference type="EMBL" id="SACQ01000003">
    <property type="protein sequence ID" value="RVU31187.1"/>
    <property type="molecule type" value="Genomic_DNA"/>
</dbReference>
<evidence type="ECO:0000256" key="2">
    <source>
        <dbReference type="ARBA" id="ARBA00022692"/>
    </source>
</evidence>
<dbReference type="PANTHER" id="PTHR22911:SF6">
    <property type="entry name" value="SOLUTE CARRIER FAMILY 35 MEMBER G1"/>
    <property type="match status" value="1"/>
</dbReference>
<evidence type="ECO:0000256" key="4">
    <source>
        <dbReference type="ARBA" id="ARBA00023136"/>
    </source>
</evidence>
<dbReference type="InterPro" id="IPR037185">
    <property type="entry name" value="EmrE-like"/>
</dbReference>
<keyword evidence="3 5" id="KW-1133">Transmembrane helix</keyword>
<dbReference type="GO" id="GO:0016020">
    <property type="term" value="C:membrane"/>
    <property type="evidence" value="ECO:0007669"/>
    <property type="project" value="UniProtKB-SubCell"/>
</dbReference>
<dbReference type="Pfam" id="PF00892">
    <property type="entry name" value="EamA"/>
    <property type="match status" value="2"/>
</dbReference>
<keyword evidence="2 5" id="KW-0812">Transmembrane</keyword>
<evidence type="ECO:0000256" key="5">
    <source>
        <dbReference type="SAM" id="Phobius"/>
    </source>
</evidence>
<feature type="transmembrane region" description="Helical" evidence="5">
    <location>
        <begin position="49"/>
        <end position="67"/>
    </location>
</feature>
<keyword evidence="8" id="KW-1185">Reference proteome</keyword>
<gene>
    <name evidence="7" type="ORF">EOE65_07830</name>
</gene>
<dbReference type="InterPro" id="IPR000620">
    <property type="entry name" value="EamA_dom"/>
</dbReference>
<dbReference type="PANTHER" id="PTHR22911">
    <property type="entry name" value="ACYL-MALONYL CONDENSING ENZYME-RELATED"/>
    <property type="match status" value="1"/>
</dbReference>
<feature type="transmembrane region" description="Helical" evidence="5">
    <location>
        <begin position="106"/>
        <end position="124"/>
    </location>
</feature>
<dbReference type="AlphaFoldDB" id="A0A437Q9S4"/>
<feature type="transmembrane region" description="Helical" evidence="5">
    <location>
        <begin position="217"/>
        <end position="236"/>
    </location>
</feature>